<feature type="transmembrane region" description="Helical" evidence="1">
    <location>
        <begin position="12"/>
        <end position="32"/>
    </location>
</feature>
<dbReference type="RefSeq" id="WP_247376064.1">
    <property type="nucleotide sequence ID" value="NZ_JALLGV010000001.1"/>
</dbReference>
<dbReference type="Proteomes" id="UP001597119">
    <property type="component" value="Unassembled WGS sequence"/>
</dbReference>
<evidence type="ECO:0000256" key="1">
    <source>
        <dbReference type="SAM" id="Phobius"/>
    </source>
</evidence>
<feature type="domain" description="DUF7978" evidence="2">
    <location>
        <begin position="5"/>
        <end position="184"/>
    </location>
</feature>
<comment type="caution">
    <text evidence="3">The sequence shown here is derived from an EMBL/GenBank/DDBJ whole genome shotgun (WGS) entry which is preliminary data.</text>
</comment>
<keyword evidence="1" id="KW-0472">Membrane</keyword>
<dbReference type="Pfam" id="PF25933">
    <property type="entry name" value="DUF7978"/>
    <property type="match status" value="1"/>
</dbReference>
<feature type="transmembrane region" description="Helical" evidence="1">
    <location>
        <begin position="159"/>
        <end position="184"/>
    </location>
</feature>
<reference evidence="3 4" key="1">
    <citation type="journal article" date="2019" name="Int. J. Syst. Evol. Microbiol.">
        <title>The Global Catalogue of Microorganisms (GCM) 10K type strain sequencing project: providing services to taxonomists for standard genome sequencing and annotation.</title>
        <authorList>
            <consortium name="The Broad Institute Genomics Platform"/>
            <consortium name="The Broad Institute Genome Sequencing Center for Infectious Disease"/>
            <person name="Wu L."/>
            <person name="Ma J."/>
        </authorList>
    </citation>
    <scope>NUCLEOTIDE SEQUENCE [LARGE SCALE GENOMIC DNA]</scope>
    <source>
        <strain evidence="3 4">CGMCC 1.12125</strain>
    </source>
</reference>
<keyword evidence="4" id="KW-1185">Reference proteome</keyword>
<evidence type="ECO:0000313" key="4">
    <source>
        <dbReference type="Proteomes" id="UP001597119"/>
    </source>
</evidence>
<protein>
    <recommendedName>
        <fullName evidence="2">DUF7978 domain-containing protein</fullName>
    </recommendedName>
</protein>
<evidence type="ECO:0000259" key="2">
    <source>
        <dbReference type="Pfam" id="PF25933"/>
    </source>
</evidence>
<evidence type="ECO:0000313" key="3">
    <source>
        <dbReference type="EMBL" id="MFD1586768.1"/>
    </source>
</evidence>
<proteinExistence type="predicted"/>
<organism evidence="3 4">
    <name type="scientific">Halorientalis brevis</name>
    <dbReference type="NCBI Taxonomy" id="1126241"/>
    <lineage>
        <taxon>Archaea</taxon>
        <taxon>Methanobacteriati</taxon>
        <taxon>Methanobacteriota</taxon>
        <taxon>Stenosarchaea group</taxon>
        <taxon>Halobacteria</taxon>
        <taxon>Halobacteriales</taxon>
        <taxon>Haloarculaceae</taxon>
        <taxon>Halorientalis</taxon>
    </lineage>
</organism>
<dbReference type="EMBL" id="JBHUDJ010000003">
    <property type="protein sequence ID" value="MFD1586768.1"/>
    <property type="molecule type" value="Genomic_DNA"/>
</dbReference>
<gene>
    <name evidence="3" type="ORF">ACFR9U_07225</name>
</gene>
<feature type="transmembrane region" description="Helical" evidence="1">
    <location>
        <begin position="94"/>
        <end position="112"/>
    </location>
</feature>
<feature type="transmembrane region" description="Helical" evidence="1">
    <location>
        <begin position="124"/>
        <end position="147"/>
    </location>
</feature>
<dbReference type="InterPro" id="IPR058284">
    <property type="entry name" value="DUF7978"/>
</dbReference>
<dbReference type="AlphaFoldDB" id="A0ABD6C8U6"/>
<keyword evidence="1" id="KW-1133">Transmembrane helix</keyword>
<accession>A0ABD6C8U6</accession>
<keyword evidence="1" id="KW-0812">Transmembrane</keyword>
<sequence length="195" mass="19578">MSIQRDTLPVVRGAATGAAAWVLGYLLTYVLVAPDLRNSSLNRIIEAFDGAPATYEMVGWVFYNAHFVSTVFQDIPFVGGGSVSYVGGEGGFTALLYGLPIALLFAAGLALARADGTADTTRGALVGATALPGYLALSIAGVFLFAVSVGSATGAPDRLAGVFLAGIVYPALCAAAGGVSGAVLEGRGQASSAGR</sequence>
<name>A0ABD6C8U6_9EURY</name>